<dbReference type="PROSITE" id="PS50127">
    <property type="entry name" value="UBC_2"/>
    <property type="match status" value="1"/>
</dbReference>
<evidence type="ECO:0000313" key="6">
    <source>
        <dbReference type="Proteomes" id="UP000187209"/>
    </source>
</evidence>
<accession>A0A1R2AYQ2</accession>
<keyword evidence="1" id="KW-0808">Transferase</keyword>
<feature type="domain" description="UBC core" evidence="4">
    <location>
        <begin position="216"/>
        <end position="380"/>
    </location>
</feature>
<evidence type="ECO:0000256" key="1">
    <source>
        <dbReference type="ARBA" id="ARBA00022679"/>
    </source>
</evidence>
<dbReference type="InterPro" id="IPR000608">
    <property type="entry name" value="UBC"/>
</dbReference>
<dbReference type="AlphaFoldDB" id="A0A1R2AYQ2"/>
<dbReference type="PANTHER" id="PTHR46116:SF39">
    <property type="entry name" value="BACULOVIRAL IAP REPEAT-CONTAINING PROTEIN 6"/>
    <property type="match status" value="1"/>
</dbReference>
<organism evidence="5 6">
    <name type="scientific">Stentor coeruleus</name>
    <dbReference type="NCBI Taxonomy" id="5963"/>
    <lineage>
        <taxon>Eukaryota</taxon>
        <taxon>Sar</taxon>
        <taxon>Alveolata</taxon>
        <taxon>Ciliophora</taxon>
        <taxon>Postciliodesmatophora</taxon>
        <taxon>Heterotrichea</taxon>
        <taxon>Heterotrichida</taxon>
        <taxon>Stentoridae</taxon>
        <taxon>Stentor</taxon>
    </lineage>
</organism>
<evidence type="ECO:0000313" key="5">
    <source>
        <dbReference type="EMBL" id="OMJ69617.1"/>
    </source>
</evidence>
<keyword evidence="6" id="KW-1185">Reference proteome</keyword>
<dbReference type="Proteomes" id="UP000187209">
    <property type="component" value="Unassembled WGS sequence"/>
</dbReference>
<sequence>MEESSIPDQSKQLKTLLSTDLKHQEMNYLKTTIKNHEVNKDAYTIDEVIANAIKENQLLISSNIEPKTEEKKIFNPSTENPGFKNESQSVESPLDITDKKEKESQENIVGSFPLYAVNPHFEEGKNVPSDLKTLEKSFNITQDKLETPENPNSDCQNENLLQPPQALFREPSSNDPEAPDSEHNYFKELGTYRLQMNDWSHHIIDYCYDNQPLNQEGLSRINKEIKAMNRALPCEPSGAVFVNIDSSNLSRIKALISGTEDTPYEHGLYLFDIKLDGNYPNTPPKMTIKTNGNYIFRFNPNLYDSGFVCLSIINTWNGSPEEMWNPSYSTLLQVFLSIQALVMDNDVIQKEPGYEHMATNCCENKDYVGIVKYGNMKYAMIDMMRNPPDDFKDIIKKHFALKKEKIIESAQKWVKESEDMGQAFDDYILACHNPMTIRLLKEKKPRNAFQECYDQLLEELSKLPSL</sequence>
<feature type="region of interest" description="Disordered" evidence="3">
    <location>
        <begin position="73"/>
        <end position="100"/>
    </location>
</feature>
<dbReference type="GO" id="GO:0016740">
    <property type="term" value="F:transferase activity"/>
    <property type="evidence" value="ECO:0007669"/>
    <property type="project" value="UniProtKB-KW"/>
</dbReference>
<gene>
    <name evidence="5" type="ORF">SteCoe_32616</name>
</gene>
<dbReference type="Pfam" id="PF00179">
    <property type="entry name" value="UQ_con"/>
    <property type="match status" value="1"/>
</dbReference>
<dbReference type="InterPro" id="IPR016135">
    <property type="entry name" value="UBQ-conjugating_enzyme/RWD"/>
</dbReference>
<feature type="compositionally biased region" description="Polar residues" evidence="3">
    <location>
        <begin position="75"/>
        <end position="91"/>
    </location>
</feature>
<comment type="caution">
    <text evidence="5">The sequence shown here is derived from an EMBL/GenBank/DDBJ whole genome shotgun (WGS) entry which is preliminary data.</text>
</comment>
<protein>
    <recommendedName>
        <fullName evidence="4">UBC core domain-containing protein</fullName>
    </recommendedName>
</protein>
<dbReference type="SMART" id="SM00212">
    <property type="entry name" value="UBCc"/>
    <property type="match status" value="1"/>
</dbReference>
<dbReference type="OrthoDB" id="47801at2759"/>
<name>A0A1R2AYQ2_9CILI</name>
<dbReference type="PANTHER" id="PTHR46116">
    <property type="entry name" value="(E3-INDEPENDENT) E2 UBIQUITIN-CONJUGATING ENZYME"/>
    <property type="match status" value="1"/>
</dbReference>
<keyword evidence="2" id="KW-0833">Ubl conjugation pathway</keyword>
<dbReference type="SUPFAM" id="SSF54495">
    <property type="entry name" value="UBC-like"/>
    <property type="match status" value="1"/>
</dbReference>
<proteinExistence type="predicted"/>
<reference evidence="5 6" key="1">
    <citation type="submission" date="2016-11" db="EMBL/GenBank/DDBJ databases">
        <title>The macronuclear genome of Stentor coeruleus: a giant cell with tiny introns.</title>
        <authorList>
            <person name="Slabodnick M."/>
            <person name="Ruby J.G."/>
            <person name="Reiff S.B."/>
            <person name="Swart E.C."/>
            <person name="Gosai S."/>
            <person name="Prabakaran S."/>
            <person name="Witkowska E."/>
            <person name="Larue G.E."/>
            <person name="Fisher S."/>
            <person name="Freeman R.M."/>
            <person name="Gunawardena J."/>
            <person name="Chu W."/>
            <person name="Stover N.A."/>
            <person name="Gregory B.D."/>
            <person name="Nowacki M."/>
            <person name="Derisi J."/>
            <person name="Roy S.W."/>
            <person name="Marshall W.F."/>
            <person name="Sood P."/>
        </authorList>
    </citation>
    <scope>NUCLEOTIDE SEQUENCE [LARGE SCALE GENOMIC DNA]</scope>
    <source>
        <strain evidence="5">WM001</strain>
    </source>
</reference>
<evidence type="ECO:0000256" key="3">
    <source>
        <dbReference type="SAM" id="MobiDB-lite"/>
    </source>
</evidence>
<evidence type="ECO:0000256" key="2">
    <source>
        <dbReference type="ARBA" id="ARBA00022786"/>
    </source>
</evidence>
<dbReference type="Gene3D" id="3.10.110.10">
    <property type="entry name" value="Ubiquitin Conjugating Enzyme"/>
    <property type="match status" value="1"/>
</dbReference>
<evidence type="ECO:0000259" key="4">
    <source>
        <dbReference type="PROSITE" id="PS50127"/>
    </source>
</evidence>
<dbReference type="EMBL" id="MPUH01001177">
    <property type="protein sequence ID" value="OMJ69617.1"/>
    <property type="molecule type" value="Genomic_DNA"/>
</dbReference>